<accession>A0A8K0NRC6</accession>
<keyword evidence="8" id="KW-1185">Reference proteome</keyword>
<feature type="compositionally biased region" description="Acidic residues" evidence="5">
    <location>
        <begin position="662"/>
        <end position="674"/>
    </location>
</feature>
<keyword evidence="4 6" id="KW-0472">Membrane</keyword>
<feature type="region of interest" description="Disordered" evidence="5">
    <location>
        <begin position="438"/>
        <end position="464"/>
    </location>
</feature>
<evidence type="ECO:0000256" key="2">
    <source>
        <dbReference type="ARBA" id="ARBA00022692"/>
    </source>
</evidence>
<dbReference type="SMART" id="SM01417">
    <property type="entry name" value="Solute_trans_a"/>
    <property type="match status" value="1"/>
</dbReference>
<feature type="transmembrane region" description="Helical" evidence="6">
    <location>
        <begin position="44"/>
        <end position="65"/>
    </location>
</feature>
<feature type="transmembrane region" description="Helical" evidence="6">
    <location>
        <begin position="112"/>
        <end position="130"/>
    </location>
</feature>
<keyword evidence="2 6" id="KW-0812">Transmembrane</keyword>
<keyword evidence="3 6" id="KW-1133">Transmembrane helix</keyword>
<feature type="compositionally biased region" description="Acidic residues" evidence="5">
    <location>
        <begin position="603"/>
        <end position="614"/>
    </location>
</feature>
<proteinExistence type="predicted"/>
<dbReference type="GO" id="GO:0016020">
    <property type="term" value="C:membrane"/>
    <property type="evidence" value="ECO:0007669"/>
    <property type="project" value="UniProtKB-SubCell"/>
</dbReference>
<organism evidence="7 8">
    <name type="scientific">Filobasidium floriforme</name>
    <dbReference type="NCBI Taxonomy" id="5210"/>
    <lineage>
        <taxon>Eukaryota</taxon>
        <taxon>Fungi</taxon>
        <taxon>Dikarya</taxon>
        <taxon>Basidiomycota</taxon>
        <taxon>Agaricomycotina</taxon>
        <taxon>Tremellomycetes</taxon>
        <taxon>Filobasidiales</taxon>
        <taxon>Filobasidiaceae</taxon>
        <taxon>Filobasidium</taxon>
    </lineage>
</organism>
<sequence length="781" mass="87426">MSLPSFPKDPTPSAPHRSHKSGSYESSSSAQSGGGAGNLLPKSLLIVCGVCSGVATVVSIWSVYLQLKSYRRPLLQRSVVRIMLMVPLYAIASLIALFSLDAAFFIDTVRDLYEAFVIYCFFQLLVSYLGGERSLLILLHGRQPIPHPFPFNIFLKPMDISDPWVLLNLKRGILQYVQVKPILVLATVILKATGTYREGDFSFDSGYTYISVVYNGSICLSLYCLAMFWVCVSKDLKPFRYAAKFLCVKGILFFSFWQGLAVSLLVAIRAIKRLGAYTDKEHMSLALTDSLVCLEMPFFAIAHQYAFQASDYIDENLMHCARMPFFYALRDAFGTRDVWEDSKATLKGRGVSYQAYEPAEGVLHVGDGRMRRIRAGLRYSKGGTQKYWIQQPGDEGRVREGGPVNTMRRNLQSRLAEREAYAPLLPKQTARILHHSEARPYDSDTDSSDAPSLDFEGAGPDDEWEESMYSRAKKIEYIGYPNVDVSQEKARQKLWEEEDGVLAGKWMRKAHDAGERLLGHEQNDDEGDSDEGGSSSRPHTKVGGKAKRDKKKRGVYGKWANGAALDRAGSSSSVTSSVRQNQKVNDNNKRSPTKLSDVRIDGAEDANDEWLYDGDTERPSAWKPDQDDGNHLRVTRRGDRKGDQSPSPRHHLTPPRSPFELGEADDASDPEEDEPVKASDRPLPSDAIDLIVDDQDAVMEAMEHERQKGEPNAHVIRHVYVPGEQSSDSEDEGFNLGKSPEAHKQDNLQAQRQIEEDDIVREVKAPKVLAALQDIDDNPWM</sequence>
<evidence type="ECO:0000313" key="7">
    <source>
        <dbReference type="EMBL" id="KAG7562186.1"/>
    </source>
</evidence>
<dbReference type="Pfam" id="PF03619">
    <property type="entry name" value="Solute_trans_a"/>
    <property type="match status" value="1"/>
</dbReference>
<protein>
    <recommendedName>
        <fullName evidence="9">DUF300-domain-containing protein</fullName>
    </recommendedName>
</protein>
<evidence type="ECO:0000256" key="5">
    <source>
        <dbReference type="SAM" id="MobiDB-lite"/>
    </source>
</evidence>
<comment type="caution">
    <text evidence="7">The sequence shown here is derived from an EMBL/GenBank/DDBJ whole genome shotgun (WGS) entry which is preliminary data.</text>
</comment>
<dbReference type="Proteomes" id="UP000812966">
    <property type="component" value="Unassembled WGS sequence"/>
</dbReference>
<feature type="transmembrane region" description="Helical" evidence="6">
    <location>
        <begin position="173"/>
        <end position="192"/>
    </location>
</feature>
<feature type="region of interest" description="Disordered" evidence="5">
    <location>
        <begin position="1"/>
        <end position="30"/>
    </location>
</feature>
<dbReference type="EMBL" id="JABELV010000037">
    <property type="protein sequence ID" value="KAG7562186.1"/>
    <property type="molecule type" value="Genomic_DNA"/>
</dbReference>
<evidence type="ECO:0000256" key="1">
    <source>
        <dbReference type="ARBA" id="ARBA00004141"/>
    </source>
</evidence>
<feature type="region of interest" description="Disordered" evidence="5">
    <location>
        <begin position="519"/>
        <end position="688"/>
    </location>
</feature>
<feature type="transmembrane region" description="Helical" evidence="6">
    <location>
        <begin position="212"/>
        <end position="233"/>
    </location>
</feature>
<feature type="compositionally biased region" description="Basic residues" evidence="5">
    <location>
        <begin position="538"/>
        <end position="555"/>
    </location>
</feature>
<evidence type="ECO:0000256" key="4">
    <source>
        <dbReference type="ARBA" id="ARBA00023136"/>
    </source>
</evidence>
<dbReference type="PANTHER" id="PTHR23423">
    <property type="entry name" value="ORGANIC SOLUTE TRANSPORTER-RELATED"/>
    <property type="match status" value="1"/>
</dbReference>
<name>A0A8K0NRC6_9TREE</name>
<comment type="subcellular location">
    <subcellularLocation>
        <location evidence="1">Membrane</location>
        <topology evidence="1">Multi-pass membrane protein</topology>
    </subcellularLocation>
</comment>
<evidence type="ECO:0008006" key="9">
    <source>
        <dbReference type="Google" id="ProtNLM"/>
    </source>
</evidence>
<dbReference type="InterPro" id="IPR005178">
    <property type="entry name" value="Ostalpha/TMEM184C"/>
</dbReference>
<evidence type="ECO:0000313" key="8">
    <source>
        <dbReference type="Proteomes" id="UP000812966"/>
    </source>
</evidence>
<feature type="transmembrane region" description="Helical" evidence="6">
    <location>
        <begin position="86"/>
        <end position="106"/>
    </location>
</feature>
<evidence type="ECO:0000256" key="6">
    <source>
        <dbReference type="SAM" id="Phobius"/>
    </source>
</evidence>
<feature type="region of interest" description="Disordered" evidence="5">
    <location>
        <begin position="723"/>
        <end position="748"/>
    </location>
</feature>
<feature type="compositionally biased region" description="Basic and acidic residues" evidence="5">
    <location>
        <begin position="615"/>
        <end position="643"/>
    </location>
</feature>
<evidence type="ECO:0000256" key="3">
    <source>
        <dbReference type="ARBA" id="ARBA00022989"/>
    </source>
</evidence>
<reference evidence="7" key="1">
    <citation type="submission" date="2020-04" db="EMBL/GenBank/DDBJ databases">
        <title>Analysis of mating type loci in Filobasidium floriforme.</title>
        <authorList>
            <person name="Nowrousian M."/>
        </authorList>
    </citation>
    <scope>NUCLEOTIDE SEQUENCE</scope>
    <source>
        <strain evidence="7">CBS 6242</strain>
    </source>
</reference>
<feature type="compositionally biased region" description="Low complexity" evidence="5">
    <location>
        <begin position="21"/>
        <end position="30"/>
    </location>
</feature>
<gene>
    <name evidence="7" type="ORF">FFLO_02371</name>
</gene>
<feature type="transmembrane region" description="Helical" evidence="6">
    <location>
        <begin position="245"/>
        <end position="268"/>
    </location>
</feature>
<dbReference type="AlphaFoldDB" id="A0A8K0NRC6"/>